<feature type="domain" description="MgtC/SapB/SrpB/YhiD N-terminal" evidence="2">
    <location>
        <begin position="9"/>
        <end position="131"/>
    </location>
</feature>
<dbReference type="KEGG" id="aev:EI546_08065"/>
<dbReference type="Pfam" id="PF13194">
    <property type="entry name" value="DUF4010"/>
    <property type="match status" value="1"/>
</dbReference>
<feature type="transmembrane region" description="Helical" evidence="1">
    <location>
        <begin position="33"/>
        <end position="51"/>
    </location>
</feature>
<feature type="transmembrane region" description="Helical" evidence="1">
    <location>
        <begin position="306"/>
        <end position="324"/>
    </location>
</feature>
<dbReference type="PANTHER" id="PTHR39084:SF1">
    <property type="entry name" value="DUF4010 DOMAIN-CONTAINING PROTEIN"/>
    <property type="match status" value="1"/>
</dbReference>
<keyword evidence="1" id="KW-0472">Membrane</keyword>
<dbReference type="Pfam" id="PF02308">
    <property type="entry name" value="MgtC"/>
    <property type="match status" value="1"/>
</dbReference>
<evidence type="ECO:0000313" key="4">
    <source>
        <dbReference type="EMBL" id="QAA81682.1"/>
    </source>
</evidence>
<evidence type="ECO:0000256" key="1">
    <source>
        <dbReference type="SAM" id="Phobius"/>
    </source>
</evidence>
<evidence type="ECO:0000313" key="5">
    <source>
        <dbReference type="Proteomes" id="UP000285517"/>
    </source>
</evidence>
<dbReference type="Proteomes" id="UP000285517">
    <property type="component" value="Chromosome"/>
</dbReference>
<feature type="transmembrane region" description="Helical" evidence="1">
    <location>
        <begin position="365"/>
        <end position="388"/>
    </location>
</feature>
<proteinExistence type="predicted"/>
<accession>A0A410G329</accession>
<protein>
    <submittedName>
        <fullName evidence="4">DUF4010 domain-containing protein</fullName>
    </submittedName>
</protein>
<keyword evidence="5" id="KW-1185">Reference proteome</keyword>
<dbReference type="InterPro" id="IPR025105">
    <property type="entry name" value="DUF4010"/>
</dbReference>
<feature type="transmembrane region" description="Helical" evidence="1">
    <location>
        <begin position="141"/>
        <end position="159"/>
    </location>
</feature>
<gene>
    <name evidence="4" type="ORF">EI546_08065</name>
</gene>
<organism evidence="4 5">
    <name type="scientific">Aequorivita ciconiae</name>
    <dbReference type="NCBI Taxonomy" id="2494375"/>
    <lineage>
        <taxon>Bacteria</taxon>
        <taxon>Pseudomonadati</taxon>
        <taxon>Bacteroidota</taxon>
        <taxon>Flavobacteriia</taxon>
        <taxon>Flavobacteriales</taxon>
        <taxon>Flavobacteriaceae</taxon>
        <taxon>Aequorivita</taxon>
    </lineage>
</organism>
<feature type="transmembrane region" description="Helical" evidence="1">
    <location>
        <begin position="395"/>
        <end position="414"/>
    </location>
</feature>
<evidence type="ECO:0000259" key="3">
    <source>
        <dbReference type="Pfam" id="PF13194"/>
    </source>
</evidence>
<dbReference type="PANTHER" id="PTHR39084">
    <property type="entry name" value="MEMBRANE PROTEIN-RELATED"/>
    <property type="match status" value="1"/>
</dbReference>
<dbReference type="InterPro" id="IPR049177">
    <property type="entry name" value="MgtC_SapB_SrpB_YhiD_N"/>
</dbReference>
<feature type="transmembrane region" description="Helical" evidence="1">
    <location>
        <begin position="264"/>
        <end position="286"/>
    </location>
</feature>
<dbReference type="AlphaFoldDB" id="A0A410G329"/>
<dbReference type="OrthoDB" id="9813718at2"/>
<keyword evidence="1" id="KW-1133">Transmembrane helix</keyword>
<feature type="transmembrane region" description="Helical" evidence="1">
    <location>
        <begin position="233"/>
        <end position="257"/>
    </location>
</feature>
<keyword evidence="1" id="KW-0812">Transmembrane</keyword>
<feature type="transmembrane region" description="Helical" evidence="1">
    <location>
        <begin position="57"/>
        <end position="77"/>
    </location>
</feature>
<sequence length="420" mass="45503">MDYQDLITLGISFGLGLLVGLQRENTKHETAGVRTFTLIAILGTVAGFLTRDFDNPYILPVFGIAITALMITANLVISKRDENPTAGQTTEVAVLLIFALGAYLVLGNQIIAVIIGGTLAILLYIKERLHEIIHKLKDKELGAIMTFVGISLVILPILPDKTYGPLDVLNPRNIWLMVTLIVGISVLGYFVYKWVGKKAGMISNGILGGIISSTATTVSYARNAAKESTLSKVSAFVIIASVTVSLIRVIIEIGIVVPEKLGSLMLPFALLFLFMTVLSIIIFYTVSKDKALEDMPEPKNPAQFKSAFIFGLLYGLILLAVAFTEKEFGNEGLYIISIIGGLAKKDAITLSLAQSIKGGLATDLGWRLIMTGVLANFAFKIVLVGVLGNKKLLKWVGGALVISIIFGLLLIWLWPETWSF</sequence>
<evidence type="ECO:0000259" key="2">
    <source>
        <dbReference type="Pfam" id="PF02308"/>
    </source>
</evidence>
<dbReference type="EMBL" id="CP034951">
    <property type="protein sequence ID" value="QAA81682.1"/>
    <property type="molecule type" value="Genomic_DNA"/>
</dbReference>
<name>A0A410G329_9FLAO</name>
<feature type="domain" description="DUF4010" evidence="3">
    <location>
        <begin position="180"/>
        <end position="388"/>
    </location>
</feature>
<feature type="transmembrane region" description="Helical" evidence="1">
    <location>
        <begin position="89"/>
        <end position="105"/>
    </location>
</feature>
<dbReference type="RefSeq" id="WP_128250064.1">
    <property type="nucleotide sequence ID" value="NZ_CP034951.1"/>
</dbReference>
<reference evidence="4 5" key="1">
    <citation type="submission" date="2019-01" db="EMBL/GenBank/DDBJ databases">
        <title>Complete genome sequencing of Aequorivita sp. H23M31.</title>
        <authorList>
            <person name="Bae J.-W."/>
        </authorList>
    </citation>
    <scope>NUCLEOTIDE SEQUENCE [LARGE SCALE GENOMIC DNA]</scope>
    <source>
        <strain evidence="4 5">H23M31</strain>
    </source>
</reference>
<feature type="transmembrane region" description="Helical" evidence="1">
    <location>
        <begin position="174"/>
        <end position="192"/>
    </location>
</feature>